<dbReference type="Gene3D" id="3.20.20.80">
    <property type="entry name" value="Glycosidases"/>
    <property type="match status" value="1"/>
</dbReference>
<dbReference type="RefSeq" id="WP_260978751.1">
    <property type="nucleotide sequence ID" value="NZ_JAODBU010000007.1"/>
</dbReference>
<dbReference type="EC" id="2.4.1.25" evidence="3 10"/>
<evidence type="ECO:0000256" key="7">
    <source>
        <dbReference type="ARBA" id="ARBA00023277"/>
    </source>
</evidence>
<reference evidence="11" key="1">
    <citation type="submission" date="2022-09" db="EMBL/GenBank/DDBJ databases">
        <title>Eubacterium sp. LFL-14 isolated from human feces.</title>
        <authorList>
            <person name="Liu F."/>
        </authorList>
    </citation>
    <scope>NUCLEOTIDE SEQUENCE</scope>
    <source>
        <strain evidence="11">LFL-14</strain>
    </source>
</reference>
<evidence type="ECO:0000256" key="9">
    <source>
        <dbReference type="ARBA" id="ARBA00031501"/>
    </source>
</evidence>
<evidence type="ECO:0000313" key="11">
    <source>
        <dbReference type="EMBL" id="MCT7399142.1"/>
    </source>
</evidence>
<name>A0ABT2M418_9FIRM</name>
<dbReference type="EMBL" id="JAODBU010000007">
    <property type="protein sequence ID" value="MCT7399142.1"/>
    <property type="molecule type" value="Genomic_DNA"/>
</dbReference>
<dbReference type="SUPFAM" id="SSF51445">
    <property type="entry name" value="(Trans)glycosidases"/>
    <property type="match status" value="1"/>
</dbReference>
<comment type="caution">
    <text evidence="11">The sequence shown here is derived from an EMBL/GenBank/DDBJ whole genome shotgun (WGS) entry which is preliminary data.</text>
</comment>
<dbReference type="PANTHER" id="PTHR32438:SF5">
    <property type="entry name" value="4-ALPHA-GLUCANOTRANSFERASE DPE1, CHLOROPLASTIC_AMYLOPLASTIC"/>
    <property type="match status" value="1"/>
</dbReference>
<evidence type="ECO:0000256" key="4">
    <source>
        <dbReference type="ARBA" id="ARBA00020295"/>
    </source>
</evidence>
<evidence type="ECO:0000313" key="12">
    <source>
        <dbReference type="Proteomes" id="UP001431199"/>
    </source>
</evidence>
<evidence type="ECO:0000256" key="1">
    <source>
        <dbReference type="ARBA" id="ARBA00000439"/>
    </source>
</evidence>
<proteinExistence type="inferred from homology"/>
<dbReference type="NCBIfam" id="NF011080">
    <property type="entry name" value="PRK14508.1-3"/>
    <property type="match status" value="1"/>
</dbReference>
<keyword evidence="7 10" id="KW-0119">Carbohydrate metabolism</keyword>
<dbReference type="Pfam" id="PF02446">
    <property type="entry name" value="Glyco_hydro_77"/>
    <property type="match status" value="1"/>
</dbReference>
<evidence type="ECO:0000256" key="10">
    <source>
        <dbReference type="RuleBase" id="RU361207"/>
    </source>
</evidence>
<dbReference type="GO" id="GO:0004134">
    <property type="term" value="F:4-alpha-glucanotransferase activity"/>
    <property type="evidence" value="ECO:0007669"/>
    <property type="project" value="UniProtKB-EC"/>
</dbReference>
<keyword evidence="12" id="KW-1185">Reference proteome</keyword>
<evidence type="ECO:0000256" key="8">
    <source>
        <dbReference type="ARBA" id="ARBA00031423"/>
    </source>
</evidence>
<dbReference type="InterPro" id="IPR017853">
    <property type="entry name" value="GH"/>
</dbReference>
<keyword evidence="6 10" id="KW-0808">Transferase</keyword>
<organism evidence="11 12">
    <name type="scientific">Eubacterium album</name>
    <dbReference type="NCBI Taxonomy" id="2978477"/>
    <lineage>
        <taxon>Bacteria</taxon>
        <taxon>Bacillati</taxon>
        <taxon>Bacillota</taxon>
        <taxon>Clostridia</taxon>
        <taxon>Eubacteriales</taxon>
        <taxon>Eubacteriaceae</taxon>
        <taxon>Eubacterium</taxon>
    </lineage>
</organism>
<evidence type="ECO:0000256" key="3">
    <source>
        <dbReference type="ARBA" id="ARBA00012560"/>
    </source>
</evidence>
<evidence type="ECO:0000256" key="5">
    <source>
        <dbReference type="ARBA" id="ARBA00022676"/>
    </source>
</evidence>
<dbReference type="PANTHER" id="PTHR32438">
    <property type="entry name" value="4-ALPHA-GLUCANOTRANSFERASE DPE1, CHLOROPLASTIC/AMYLOPLASTIC"/>
    <property type="match status" value="1"/>
</dbReference>
<comment type="similarity">
    <text evidence="2 10">Belongs to the disproportionating enzyme family.</text>
</comment>
<dbReference type="NCBIfam" id="TIGR00217">
    <property type="entry name" value="malQ"/>
    <property type="match status" value="1"/>
</dbReference>
<accession>A0ABT2M418</accession>
<gene>
    <name evidence="11" type="primary">malQ</name>
    <name evidence="11" type="ORF">N5B56_08615</name>
</gene>
<evidence type="ECO:0000256" key="6">
    <source>
        <dbReference type="ARBA" id="ARBA00022679"/>
    </source>
</evidence>
<dbReference type="InterPro" id="IPR003385">
    <property type="entry name" value="Glyco_hydro_77"/>
</dbReference>
<comment type="catalytic activity">
    <reaction evidence="1 10">
        <text>Transfers a segment of a (1-&gt;4)-alpha-D-glucan to a new position in an acceptor, which may be glucose or a (1-&gt;4)-alpha-D-glucan.</text>
        <dbReference type="EC" id="2.4.1.25"/>
    </reaction>
</comment>
<keyword evidence="5 10" id="KW-0328">Glycosyltransferase</keyword>
<evidence type="ECO:0000256" key="2">
    <source>
        <dbReference type="ARBA" id="ARBA00005684"/>
    </source>
</evidence>
<sequence length="498" mass="58262">MAQKEFERGAGILMHISSIPSPYGIGSFGKNAYEFVDRLVAARQKYWQVLPLGTTSYGDSPYASFSAFAGNPYFIDLDTLIEEGLITKEYVDSFRWNIEEQYVDYGLIYNSRFIVLKEAYKNSNHKALKEYKEFVKENDFWLDDYCLYCVCKNDAESTSWQDWEEDIRFRKQEALDKKIEEFSDELDFYRFLQFKFFEQWFKLKEYANEKGIEIIGDIPIYVAMDSADVWSHPEIFQLDENLEAKKVAGVPPDAFSDLGQRWGNPLYDWKKLEKDDFSWWRKRMEHSAKLYDIVRIDHFIGMTKYYTIPAEDEDARNGKWEKGPGMKLIKAISQAIGDKKIIAEDLGVKIPEVVEVLEKSGFPGMKVLEFAFDGDRKNDHLPYFWTQNTVGYGGTHDNDTLMGYFTGLQYWELGYIREFLECRHGSIEDIVDKLFTCAYASVANVVIFQMQDVLKVGNIGRMNLPSSMGANWRWRMTKNQFGDKEVERLRYLTDIYGR</sequence>
<dbReference type="Proteomes" id="UP001431199">
    <property type="component" value="Unassembled WGS sequence"/>
</dbReference>
<protein>
    <recommendedName>
        <fullName evidence="4 10">4-alpha-glucanotransferase</fullName>
        <ecNumber evidence="3 10">2.4.1.25</ecNumber>
    </recommendedName>
    <alternativeName>
        <fullName evidence="8 10">Amylomaltase</fullName>
    </alternativeName>
    <alternativeName>
        <fullName evidence="9 10">Disproportionating enzyme</fullName>
    </alternativeName>
</protein>